<keyword evidence="3 4" id="KW-0732">Signal</keyword>
<comment type="subcellular location">
    <subcellularLocation>
        <location evidence="1">Periplasm</location>
    </subcellularLocation>
</comment>
<name>A0A1H3CNQ1_9RHOB</name>
<sequence>MIHAKILNITFALAMAVPAAVFAQDRPEITIAVDNLWETMDPVIGISTSGARVHYNVFDTLIARNRWEDPDGATLVPQLATKWERKTPMIWEFTLREGVKFHDGHVMDAEDVAFSMSEERLWGDKPLAPRGKRYAANIIRVEATGPLTVEVELDIADPTFPNRLATPLGFVLPEHYYTEVGTDAFGQMPMGTGPYKVVSFDPSTELTAVAFDDYWNGPVPAESLNFRIVPEFSTRFAGLVSGEFDIIVSIPADQVEQVDNAEGVSVMSKGIENYPMFAFNMLDDDETIPNNPLTDPNLRKAMVSAIDRDAIVQALWGDSTFVPTPFNFPEYGDYFDPDRKRAYPFDPERAKELLAASDYDGEELEWHITRGFYPNYEIAAEFMIEQWRDVGINVKMTIVDNFSLAYERPFHMLNMSMSSDFSGDPWRPLWLDWGPNSSRVTAKHKTYVPTDKFLELGDKFVKAQDFESRKAAYLELVAEWEDITPGMYLWRNVVSYGVRDGLDWDPGNSAVTIFDNRFLKVQ</sequence>
<protein>
    <submittedName>
        <fullName evidence="6">Peptide/nickel transport system substrate-binding protein</fullName>
    </submittedName>
</protein>
<dbReference type="OrthoDB" id="9803988at2"/>
<dbReference type="InterPro" id="IPR039424">
    <property type="entry name" value="SBP_5"/>
</dbReference>
<keyword evidence="7" id="KW-1185">Reference proteome</keyword>
<dbReference type="PANTHER" id="PTHR30290:SF38">
    <property type="entry name" value="D,D-DIPEPTIDE-BINDING PERIPLASMIC PROTEIN DDPA-RELATED"/>
    <property type="match status" value="1"/>
</dbReference>
<evidence type="ECO:0000256" key="2">
    <source>
        <dbReference type="ARBA" id="ARBA00005695"/>
    </source>
</evidence>
<evidence type="ECO:0000256" key="3">
    <source>
        <dbReference type="ARBA" id="ARBA00022729"/>
    </source>
</evidence>
<dbReference type="InterPro" id="IPR000914">
    <property type="entry name" value="SBP_5_dom"/>
</dbReference>
<feature type="chain" id="PRO_5011564165" evidence="4">
    <location>
        <begin position="24"/>
        <end position="522"/>
    </location>
</feature>
<dbReference type="Gene3D" id="3.40.190.10">
    <property type="entry name" value="Periplasmic binding protein-like II"/>
    <property type="match status" value="1"/>
</dbReference>
<dbReference type="AlphaFoldDB" id="A0A1H3CNQ1"/>
<feature type="domain" description="Solute-binding protein family 5" evidence="5">
    <location>
        <begin position="74"/>
        <end position="435"/>
    </location>
</feature>
<dbReference type="STRING" id="670155.SAMN04488001_3502"/>
<dbReference type="Gene3D" id="3.10.105.10">
    <property type="entry name" value="Dipeptide-binding Protein, Domain 3"/>
    <property type="match status" value="1"/>
</dbReference>
<evidence type="ECO:0000313" key="7">
    <source>
        <dbReference type="Proteomes" id="UP000199441"/>
    </source>
</evidence>
<dbReference type="CDD" id="cd08515">
    <property type="entry name" value="PBP2_NikA_DppA_OppA_like_10"/>
    <property type="match status" value="1"/>
</dbReference>
<dbReference type="PANTHER" id="PTHR30290">
    <property type="entry name" value="PERIPLASMIC BINDING COMPONENT OF ABC TRANSPORTER"/>
    <property type="match status" value="1"/>
</dbReference>
<dbReference type="Proteomes" id="UP000199441">
    <property type="component" value="Unassembled WGS sequence"/>
</dbReference>
<dbReference type="GO" id="GO:0015833">
    <property type="term" value="P:peptide transport"/>
    <property type="evidence" value="ECO:0007669"/>
    <property type="project" value="TreeGrafter"/>
</dbReference>
<evidence type="ECO:0000256" key="1">
    <source>
        <dbReference type="ARBA" id="ARBA00004418"/>
    </source>
</evidence>
<dbReference type="EMBL" id="FNOI01000009">
    <property type="protein sequence ID" value="SDX55781.1"/>
    <property type="molecule type" value="Genomic_DNA"/>
</dbReference>
<organism evidence="6 7">
    <name type="scientific">Litoreibacter albidus</name>
    <dbReference type="NCBI Taxonomy" id="670155"/>
    <lineage>
        <taxon>Bacteria</taxon>
        <taxon>Pseudomonadati</taxon>
        <taxon>Pseudomonadota</taxon>
        <taxon>Alphaproteobacteria</taxon>
        <taxon>Rhodobacterales</taxon>
        <taxon>Roseobacteraceae</taxon>
        <taxon>Litoreibacter</taxon>
    </lineage>
</organism>
<evidence type="ECO:0000313" key="6">
    <source>
        <dbReference type="EMBL" id="SDX55781.1"/>
    </source>
</evidence>
<evidence type="ECO:0000259" key="5">
    <source>
        <dbReference type="Pfam" id="PF00496"/>
    </source>
</evidence>
<comment type="similarity">
    <text evidence="2">Belongs to the bacterial solute-binding protein 5 family.</text>
</comment>
<dbReference type="Gene3D" id="3.90.76.10">
    <property type="entry name" value="Dipeptide-binding Protein, Domain 1"/>
    <property type="match status" value="1"/>
</dbReference>
<accession>A0A1H3CNQ1</accession>
<dbReference type="SUPFAM" id="SSF53850">
    <property type="entry name" value="Periplasmic binding protein-like II"/>
    <property type="match status" value="1"/>
</dbReference>
<evidence type="ECO:0000256" key="4">
    <source>
        <dbReference type="SAM" id="SignalP"/>
    </source>
</evidence>
<dbReference type="Pfam" id="PF00496">
    <property type="entry name" value="SBP_bac_5"/>
    <property type="match status" value="1"/>
</dbReference>
<gene>
    <name evidence="6" type="ORF">SAMN04488001_3502</name>
</gene>
<reference evidence="7" key="1">
    <citation type="submission" date="2016-10" db="EMBL/GenBank/DDBJ databases">
        <authorList>
            <person name="Varghese N."/>
            <person name="Submissions S."/>
        </authorList>
    </citation>
    <scope>NUCLEOTIDE SEQUENCE [LARGE SCALE GENOMIC DNA]</scope>
    <source>
        <strain evidence="7">DSM 26922</strain>
    </source>
</reference>
<dbReference type="RefSeq" id="WP_089948429.1">
    <property type="nucleotide sequence ID" value="NZ_FNOI01000009.1"/>
</dbReference>
<dbReference type="GO" id="GO:1904680">
    <property type="term" value="F:peptide transmembrane transporter activity"/>
    <property type="evidence" value="ECO:0007669"/>
    <property type="project" value="TreeGrafter"/>
</dbReference>
<proteinExistence type="inferred from homology"/>
<feature type="signal peptide" evidence="4">
    <location>
        <begin position="1"/>
        <end position="23"/>
    </location>
</feature>